<dbReference type="AlphaFoldDB" id="A0A5M3MUY8"/>
<keyword evidence="2" id="KW-0812">Transmembrane</keyword>
<evidence type="ECO:0000256" key="1">
    <source>
        <dbReference type="SAM" id="MobiDB-lite"/>
    </source>
</evidence>
<keyword evidence="2" id="KW-1133">Transmembrane helix</keyword>
<dbReference type="Pfam" id="PF01979">
    <property type="entry name" value="Amidohydro_1"/>
    <property type="match status" value="1"/>
</dbReference>
<dbReference type="InterPro" id="IPR032466">
    <property type="entry name" value="Metal_Hydrolase"/>
</dbReference>
<proteinExistence type="predicted"/>
<gene>
    <name evidence="4" type="ORF">CONPUDRAFT_163990</name>
</gene>
<dbReference type="GO" id="GO:0006145">
    <property type="term" value="P:purine nucleobase catabolic process"/>
    <property type="evidence" value="ECO:0007669"/>
    <property type="project" value="TreeGrafter"/>
</dbReference>
<evidence type="ECO:0000256" key="2">
    <source>
        <dbReference type="SAM" id="Phobius"/>
    </source>
</evidence>
<feature type="compositionally biased region" description="Polar residues" evidence="1">
    <location>
        <begin position="1"/>
        <end position="10"/>
    </location>
</feature>
<reference evidence="5" key="1">
    <citation type="journal article" date="2012" name="Science">
        <title>The Paleozoic origin of enzymatic lignin decomposition reconstructed from 31 fungal genomes.</title>
        <authorList>
            <person name="Floudas D."/>
            <person name="Binder M."/>
            <person name="Riley R."/>
            <person name="Barry K."/>
            <person name="Blanchette R.A."/>
            <person name="Henrissat B."/>
            <person name="Martinez A.T."/>
            <person name="Otillar R."/>
            <person name="Spatafora J.W."/>
            <person name="Yadav J.S."/>
            <person name="Aerts A."/>
            <person name="Benoit I."/>
            <person name="Boyd A."/>
            <person name="Carlson A."/>
            <person name="Copeland A."/>
            <person name="Coutinho P.M."/>
            <person name="de Vries R.P."/>
            <person name="Ferreira P."/>
            <person name="Findley K."/>
            <person name="Foster B."/>
            <person name="Gaskell J."/>
            <person name="Glotzer D."/>
            <person name="Gorecki P."/>
            <person name="Heitman J."/>
            <person name="Hesse C."/>
            <person name="Hori C."/>
            <person name="Igarashi K."/>
            <person name="Jurgens J.A."/>
            <person name="Kallen N."/>
            <person name="Kersten P."/>
            <person name="Kohler A."/>
            <person name="Kuees U."/>
            <person name="Kumar T.K.A."/>
            <person name="Kuo A."/>
            <person name="LaButti K."/>
            <person name="Larrondo L.F."/>
            <person name="Lindquist E."/>
            <person name="Ling A."/>
            <person name="Lombard V."/>
            <person name="Lucas S."/>
            <person name="Lundell T."/>
            <person name="Martin R."/>
            <person name="McLaughlin D.J."/>
            <person name="Morgenstern I."/>
            <person name="Morin E."/>
            <person name="Murat C."/>
            <person name="Nagy L.G."/>
            <person name="Nolan M."/>
            <person name="Ohm R.A."/>
            <person name="Patyshakuliyeva A."/>
            <person name="Rokas A."/>
            <person name="Ruiz-Duenas F.J."/>
            <person name="Sabat G."/>
            <person name="Salamov A."/>
            <person name="Samejima M."/>
            <person name="Schmutz J."/>
            <person name="Slot J.C."/>
            <person name="St John F."/>
            <person name="Stenlid J."/>
            <person name="Sun H."/>
            <person name="Sun S."/>
            <person name="Syed K."/>
            <person name="Tsang A."/>
            <person name="Wiebenga A."/>
            <person name="Young D."/>
            <person name="Pisabarro A."/>
            <person name="Eastwood D.C."/>
            <person name="Martin F."/>
            <person name="Cullen D."/>
            <person name="Grigoriev I.V."/>
            <person name="Hibbett D.S."/>
        </authorList>
    </citation>
    <scope>NUCLEOTIDE SEQUENCE [LARGE SCALE GENOMIC DNA]</scope>
    <source>
        <strain evidence="5">RWD-64-598 SS2</strain>
    </source>
</reference>
<dbReference type="InterPro" id="IPR006680">
    <property type="entry name" value="Amidohydro-rel"/>
</dbReference>
<dbReference type="GeneID" id="19205037"/>
<name>A0A5M3MUY8_CONPW</name>
<dbReference type="KEGG" id="cput:CONPUDRAFT_163990"/>
<dbReference type="EMBL" id="JH711576">
    <property type="protein sequence ID" value="EIW82933.1"/>
    <property type="molecule type" value="Genomic_DNA"/>
</dbReference>
<feature type="region of interest" description="Disordered" evidence="1">
    <location>
        <begin position="1"/>
        <end position="42"/>
    </location>
</feature>
<accession>A0A5M3MUY8</accession>
<dbReference type="InterPro" id="IPR011059">
    <property type="entry name" value="Metal-dep_hydrolase_composite"/>
</dbReference>
<evidence type="ECO:0000313" key="5">
    <source>
        <dbReference type="Proteomes" id="UP000053558"/>
    </source>
</evidence>
<organism evidence="4 5">
    <name type="scientific">Coniophora puteana (strain RWD-64-598)</name>
    <name type="common">Brown rot fungus</name>
    <dbReference type="NCBI Taxonomy" id="741705"/>
    <lineage>
        <taxon>Eukaryota</taxon>
        <taxon>Fungi</taxon>
        <taxon>Dikarya</taxon>
        <taxon>Basidiomycota</taxon>
        <taxon>Agaricomycotina</taxon>
        <taxon>Agaricomycetes</taxon>
        <taxon>Agaricomycetidae</taxon>
        <taxon>Boletales</taxon>
        <taxon>Coniophorineae</taxon>
        <taxon>Coniophoraceae</taxon>
        <taxon>Coniophora</taxon>
    </lineage>
</organism>
<dbReference type="OMA" id="RGQVHVH"/>
<dbReference type="GO" id="GO:0005737">
    <property type="term" value="C:cytoplasm"/>
    <property type="evidence" value="ECO:0007669"/>
    <property type="project" value="TreeGrafter"/>
</dbReference>
<sequence length="968" mass="104715">MINQACQHNTPHPVFISESPPAPPPTRMGYLPEHSRSSARPKPRTTLSSLLALCTVVTSLTFLSALKLTYWDAPPVARPLHADETILKCQALTLKPGPPADFHQRTVSDRFVSGTKSVLIRNASIWTGEDSGRESIHGDIFIHNGIIQSIGRVDLDSHFLDSYDAVSIIDAAGSWVTPGIIDLHSHLGVDSVPELRGSSDTNSRKGIAQPWLRSLDGLNTRDDAYRLSISGGVTTAVVLPGSANDIGGQAFPIKLRPTAERTPTSMLLEAPYSINDTRVDPTAPPRWRHMKYACGENPMRVYGNTRMDNIWAFREAHNTARQLKEKQDAYCSKALAGQWQGLGEFPDDLQWEALVDVLRGRVKVHNHCYETVDLDDLVRLTNEFQFPIAAFHHAHEAYLVPSTLKKAYGNTPAAAIFATNARYKREAYRGSEFAARILADNGIDVVMKSDHPVLNSRYLLYEAQQAHYYGLPANLALASVISTPAKVMGTDHRIGFVREGYDADLVLWDSHPLNLGATPQQVWIDGIAQLDDPHVSLKTSQLQHAPQTPNFDKQAAEAVKFEGLQPLSPARTTAETVVFTNVGSVFVRNGGRIEEMIGLTDAEPGVVVVRKGSIVCQGSHITCASSTAAVAAAEWLDLKGGSISPGLTSFGSPLGLQEIQGEASTYDGWVMDPLLDKIPTILAGAGPIHAVDGLQYGTRDALIAYRAGVTTGVTAPKSRGFLVGYSTAFATGAAHKLEEGAVLQYTTALHLSIGHYSSGPSVSTQIAALRLFLFGAAESRAFADIIKGKVPLVIEAENADIIATLIQLKQEAEGRTLIPIRLTIVGASEAHMLAKELADEDIGVIVRPSRPFPQTWESKRILPGPPLTQESNIVTLLNAGVKVGIGIEEQWSARNTRFDISWAALESDGQITKAEALELASTNLEQLLGVAEDTTGGDMVVTRGGTILDFEGEIVGAFSSRRGVVDFF</sequence>
<dbReference type="SUPFAM" id="SSF51338">
    <property type="entry name" value="Composite domain of metallo-dependent hydrolases"/>
    <property type="match status" value="1"/>
</dbReference>
<dbReference type="RefSeq" id="XP_007766855.1">
    <property type="nucleotide sequence ID" value="XM_007768665.1"/>
</dbReference>
<feature type="transmembrane region" description="Helical" evidence="2">
    <location>
        <begin position="50"/>
        <end position="71"/>
    </location>
</feature>
<dbReference type="SUPFAM" id="SSF51556">
    <property type="entry name" value="Metallo-dependent hydrolases"/>
    <property type="match status" value="1"/>
</dbReference>
<keyword evidence="4" id="KW-0378">Hydrolase</keyword>
<dbReference type="PANTHER" id="PTHR43668:SF5">
    <property type="entry name" value="AMIDOHYDROLASE 3 DOMAIN-CONTAINING PROTEIN"/>
    <property type="match status" value="1"/>
</dbReference>
<dbReference type="OrthoDB" id="10258955at2759"/>
<dbReference type="InterPro" id="IPR050138">
    <property type="entry name" value="DHOase/Allantoinase_Hydrolase"/>
</dbReference>
<comment type="caution">
    <text evidence="4">The sequence shown here is derived from an EMBL/GenBank/DDBJ whole genome shotgun (WGS) entry which is preliminary data.</text>
</comment>
<keyword evidence="2" id="KW-0472">Membrane</keyword>
<protein>
    <submittedName>
        <fullName evidence="4">Composite domain of metallo-dependent hydrolase</fullName>
    </submittedName>
</protein>
<evidence type="ECO:0000259" key="3">
    <source>
        <dbReference type="Pfam" id="PF01979"/>
    </source>
</evidence>
<keyword evidence="5" id="KW-1185">Reference proteome</keyword>
<dbReference type="Proteomes" id="UP000053558">
    <property type="component" value="Unassembled WGS sequence"/>
</dbReference>
<evidence type="ECO:0000313" key="4">
    <source>
        <dbReference type="EMBL" id="EIW82933.1"/>
    </source>
</evidence>
<dbReference type="GO" id="GO:0004038">
    <property type="term" value="F:allantoinase activity"/>
    <property type="evidence" value="ECO:0007669"/>
    <property type="project" value="TreeGrafter"/>
</dbReference>
<dbReference type="PANTHER" id="PTHR43668">
    <property type="entry name" value="ALLANTOINASE"/>
    <property type="match status" value="1"/>
</dbReference>
<dbReference type="Gene3D" id="3.20.20.140">
    <property type="entry name" value="Metal-dependent hydrolases"/>
    <property type="match status" value="2"/>
</dbReference>
<feature type="domain" description="Amidohydrolase-related" evidence="3">
    <location>
        <begin position="175"/>
        <end position="526"/>
    </location>
</feature>